<feature type="region of interest" description="Disordered" evidence="1">
    <location>
        <begin position="72"/>
        <end position="148"/>
    </location>
</feature>
<accession>A0AA36G0I4</accession>
<feature type="compositionally biased region" description="Basic and acidic residues" evidence="1">
    <location>
        <begin position="105"/>
        <end position="132"/>
    </location>
</feature>
<feature type="compositionally biased region" description="Basic and acidic residues" evidence="1">
    <location>
        <begin position="72"/>
        <end position="81"/>
    </location>
</feature>
<feature type="compositionally biased region" description="Polar residues" evidence="1">
    <location>
        <begin position="138"/>
        <end position="148"/>
    </location>
</feature>
<feature type="compositionally biased region" description="Polar residues" evidence="1">
    <location>
        <begin position="95"/>
        <end position="104"/>
    </location>
</feature>
<sequence>MVEHLQYWHQDIYGQYKHLEKFWKKVDTRKKVNPQLRGVVPLKSPRKSSAESNPQGIDFQGLKRLMEESKKLANGHRDANRDGAGGSAAVDTENRINGATSSSRMKAEPFSEVEQERKAHDVQEHREKRDKNLAGPSPANNAICSKTGSWSQSGMFGDKELIDLFEGYRRIAGIIDLKEYTKMFECQII</sequence>
<evidence type="ECO:0000313" key="2">
    <source>
        <dbReference type="EMBL" id="CAJ0573959.1"/>
    </source>
</evidence>
<dbReference type="Proteomes" id="UP001177023">
    <property type="component" value="Unassembled WGS sequence"/>
</dbReference>
<feature type="non-terminal residue" evidence="2">
    <location>
        <position position="1"/>
    </location>
</feature>
<organism evidence="2 3">
    <name type="scientific">Mesorhabditis spiculigera</name>
    <dbReference type="NCBI Taxonomy" id="96644"/>
    <lineage>
        <taxon>Eukaryota</taxon>
        <taxon>Metazoa</taxon>
        <taxon>Ecdysozoa</taxon>
        <taxon>Nematoda</taxon>
        <taxon>Chromadorea</taxon>
        <taxon>Rhabditida</taxon>
        <taxon>Rhabditina</taxon>
        <taxon>Rhabditomorpha</taxon>
        <taxon>Rhabditoidea</taxon>
        <taxon>Rhabditidae</taxon>
        <taxon>Mesorhabditinae</taxon>
        <taxon>Mesorhabditis</taxon>
    </lineage>
</organism>
<name>A0AA36G0I4_9BILA</name>
<dbReference type="AlphaFoldDB" id="A0AA36G0I4"/>
<dbReference type="EMBL" id="CATQJA010002625">
    <property type="protein sequence ID" value="CAJ0573959.1"/>
    <property type="molecule type" value="Genomic_DNA"/>
</dbReference>
<comment type="caution">
    <text evidence="2">The sequence shown here is derived from an EMBL/GenBank/DDBJ whole genome shotgun (WGS) entry which is preliminary data.</text>
</comment>
<proteinExistence type="predicted"/>
<evidence type="ECO:0000313" key="3">
    <source>
        <dbReference type="Proteomes" id="UP001177023"/>
    </source>
</evidence>
<evidence type="ECO:0000256" key="1">
    <source>
        <dbReference type="SAM" id="MobiDB-lite"/>
    </source>
</evidence>
<gene>
    <name evidence="2" type="ORF">MSPICULIGERA_LOCUS12303</name>
</gene>
<protein>
    <submittedName>
        <fullName evidence="2">Uncharacterized protein</fullName>
    </submittedName>
</protein>
<keyword evidence="3" id="KW-1185">Reference proteome</keyword>
<reference evidence="2" key="1">
    <citation type="submission" date="2023-06" db="EMBL/GenBank/DDBJ databases">
        <authorList>
            <person name="Delattre M."/>
        </authorList>
    </citation>
    <scope>NUCLEOTIDE SEQUENCE</scope>
    <source>
        <strain evidence="2">AF72</strain>
    </source>
</reference>